<accession>A0ACB7XP64</accession>
<proteinExistence type="predicted"/>
<sequence>MASPPTNHSSTTVPHRITTLDDLPQNILLRIISFLPTLESIQTTLISPAFLNLWTSLPSLSFDFSLFLPPADTPSLTLQAFSDFVTRALLLRHPPSSSLRSLHLRLDSSTNHRPYRRHIDSWIQYAVAHNVESLFLTFSSKYLRQFQNETETDSYHYPFPFCLLRNGSVRSLQLKGCNLDIPTNTSRFESLTCVVFEQCHGMKDLKIFSERLKSLELWQFSCDEGSVEICAPNLSYLMMFFFEVGRYVMEDSSAVAEADVTCISKVENYPYWSKIVRLLSHVKRFHVQNWWYKAVVSEDCLPKSFVFHNLNHLRLATEYTKADLLGIAVLFELSPKLETMILDRDVRISEEIFGGSISEEFERINFKLPSLRQLKLNCYWGSMEELHFLSLVLRSEVVLERIVLRPVRLDRNRVIPIVLVKQSHGYHVVQGSFPGCGLHVYQGMDVYKGTEISCLCWK</sequence>
<dbReference type="EMBL" id="CM037151">
    <property type="protein sequence ID" value="KAH7842445.1"/>
    <property type="molecule type" value="Genomic_DNA"/>
</dbReference>
<name>A0ACB7XP64_9ERIC</name>
<reference evidence="1 2" key="1">
    <citation type="journal article" date="2021" name="Hortic Res">
        <title>High-quality reference genome and annotation aids understanding of berry development for evergreen blueberry (Vaccinium darrowii).</title>
        <authorList>
            <person name="Yu J."/>
            <person name="Hulse-Kemp A.M."/>
            <person name="Babiker E."/>
            <person name="Staton M."/>
        </authorList>
    </citation>
    <scope>NUCLEOTIDE SEQUENCE [LARGE SCALE GENOMIC DNA]</scope>
    <source>
        <strain evidence="2">cv. NJ 8807/NJ 8810</strain>
        <tissue evidence="1">Young leaf</tissue>
    </source>
</reference>
<protein>
    <submittedName>
        <fullName evidence="1">Uncharacterized protein</fullName>
    </submittedName>
</protein>
<gene>
    <name evidence="1" type="ORF">Vadar_005371</name>
</gene>
<keyword evidence="2" id="KW-1185">Reference proteome</keyword>
<evidence type="ECO:0000313" key="2">
    <source>
        <dbReference type="Proteomes" id="UP000828048"/>
    </source>
</evidence>
<evidence type="ECO:0000313" key="1">
    <source>
        <dbReference type="EMBL" id="KAH7842445.1"/>
    </source>
</evidence>
<organism evidence="1 2">
    <name type="scientific">Vaccinium darrowii</name>
    <dbReference type="NCBI Taxonomy" id="229202"/>
    <lineage>
        <taxon>Eukaryota</taxon>
        <taxon>Viridiplantae</taxon>
        <taxon>Streptophyta</taxon>
        <taxon>Embryophyta</taxon>
        <taxon>Tracheophyta</taxon>
        <taxon>Spermatophyta</taxon>
        <taxon>Magnoliopsida</taxon>
        <taxon>eudicotyledons</taxon>
        <taxon>Gunneridae</taxon>
        <taxon>Pentapetalae</taxon>
        <taxon>asterids</taxon>
        <taxon>Ericales</taxon>
        <taxon>Ericaceae</taxon>
        <taxon>Vaccinioideae</taxon>
        <taxon>Vaccinieae</taxon>
        <taxon>Vaccinium</taxon>
    </lineage>
</organism>
<dbReference type="Proteomes" id="UP000828048">
    <property type="component" value="Chromosome 1"/>
</dbReference>
<comment type="caution">
    <text evidence="1">The sequence shown here is derived from an EMBL/GenBank/DDBJ whole genome shotgun (WGS) entry which is preliminary data.</text>
</comment>